<organism evidence="2 3">
    <name type="scientific">Enorma phocaeensis</name>
    <dbReference type="NCBI Taxonomy" id="1871019"/>
    <lineage>
        <taxon>Bacteria</taxon>
        <taxon>Bacillati</taxon>
        <taxon>Actinomycetota</taxon>
        <taxon>Coriobacteriia</taxon>
        <taxon>Coriobacteriales</taxon>
        <taxon>Coriobacteriaceae</taxon>
        <taxon>Enorma</taxon>
    </lineage>
</organism>
<dbReference type="EMBL" id="JAUDDZ010000012">
    <property type="protein sequence ID" value="MDM8275495.1"/>
    <property type="molecule type" value="Genomic_DNA"/>
</dbReference>
<feature type="compositionally biased region" description="Basic and acidic residues" evidence="1">
    <location>
        <begin position="7"/>
        <end position="32"/>
    </location>
</feature>
<evidence type="ECO:0000313" key="2">
    <source>
        <dbReference type="EMBL" id="MDM8275495.1"/>
    </source>
</evidence>
<reference evidence="3" key="1">
    <citation type="submission" date="2023-06" db="EMBL/GenBank/DDBJ databases">
        <title>Identification and characterization of horizontal gene transfer across gut microbiota members of farm animals based on homology search.</title>
        <authorList>
            <person name="Zeman M."/>
            <person name="Kubasova T."/>
            <person name="Jahodarova E."/>
            <person name="Nykrynova M."/>
            <person name="Rychlik I."/>
        </authorList>
    </citation>
    <scope>NUCLEOTIDE SEQUENCE [LARGE SCALE GENOMIC DNA]</scope>
    <source>
        <strain evidence="3">154_Feed</strain>
    </source>
</reference>
<comment type="caution">
    <text evidence="2">The sequence shown here is derived from an EMBL/GenBank/DDBJ whole genome shotgun (WGS) entry which is preliminary data.</text>
</comment>
<dbReference type="Proteomes" id="UP001529421">
    <property type="component" value="Unassembled WGS sequence"/>
</dbReference>
<evidence type="ECO:0000313" key="3">
    <source>
        <dbReference type="Proteomes" id="UP001529421"/>
    </source>
</evidence>
<keyword evidence="3" id="KW-1185">Reference proteome</keyword>
<proteinExistence type="predicted"/>
<gene>
    <name evidence="2" type="ORF">QUW28_08345</name>
</gene>
<feature type="region of interest" description="Disordered" evidence="1">
    <location>
        <begin position="1"/>
        <end position="50"/>
    </location>
</feature>
<sequence length="214" mass="21274">MNKRRARTDFKPDPVETHVELGNERPSTERVEVPGSTGEGENAGPEIPAGDKVKGAVQMVAGAAIAAAGVPMCVLPGPGAAAIVGGVALASKGQRTFSGRKPARIEEKLDHAAAKMGEVAKEQAARAAKTAAHEAPIVADRVAHAAAKHGSALASSAAHAVAKHGPSVANKVARGAAKGVVVAAKTAAVVAKTGGKVAAAGGKAVAKKARERHT</sequence>
<accession>A0ABT7VAH0</accession>
<protein>
    <submittedName>
        <fullName evidence="2">Uncharacterized protein</fullName>
    </submittedName>
</protein>
<evidence type="ECO:0000256" key="1">
    <source>
        <dbReference type="SAM" id="MobiDB-lite"/>
    </source>
</evidence>
<name>A0ABT7VAH0_9ACTN</name>